<feature type="domain" description="SusD-like N-terminal" evidence="7">
    <location>
        <begin position="98"/>
        <end position="224"/>
    </location>
</feature>
<evidence type="ECO:0000259" key="6">
    <source>
        <dbReference type="Pfam" id="PF07980"/>
    </source>
</evidence>
<dbReference type="Pfam" id="PF07980">
    <property type="entry name" value="SusD_RagB"/>
    <property type="match status" value="1"/>
</dbReference>
<proteinExistence type="inferred from homology"/>
<evidence type="ECO:0000313" key="8">
    <source>
        <dbReference type="EMBL" id="UPK69736.1"/>
    </source>
</evidence>
<dbReference type="Pfam" id="PF14322">
    <property type="entry name" value="SusD-like_3"/>
    <property type="match status" value="1"/>
</dbReference>
<evidence type="ECO:0000256" key="2">
    <source>
        <dbReference type="ARBA" id="ARBA00006275"/>
    </source>
</evidence>
<keyword evidence="3" id="KW-0732">Signal</keyword>
<evidence type="ECO:0000259" key="7">
    <source>
        <dbReference type="Pfam" id="PF14322"/>
    </source>
</evidence>
<dbReference type="CDD" id="cd08977">
    <property type="entry name" value="SusD"/>
    <property type="match status" value="1"/>
</dbReference>
<evidence type="ECO:0000256" key="1">
    <source>
        <dbReference type="ARBA" id="ARBA00004442"/>
    </source>
</evidence>
<keyword evidence="5" id="KW-0998">Cell outer membrane</keyword>
<dbReference type="Proteomes" id="UP000830198">
    <property type="component" value="Chromosome"/>
</dbReference>
<dbReference type="InterPro" id="IPR011990">
    <property type="entry name" value="TPR-like_helical_dom_sf"/>
</dbReference>
<sequence>MQVLFLYCLLLFTCLSCRKMIDVGEPSDKTGPAEVFRSDSGAIKAMAGIYGLIKGSGLSAGKTGISVFCGLYCDELGLMDGNRDFLRCYENTLTADDSPFWAPLYNCIQHCNMLLAGVEGANVLTPAVKQQLMGEAKFIRAFCYFYLVNLFGDVPLLLTTDLKHNTTAARSPAEKVYAQMEDDLKSAVSVLREEYLGGDAQSIVRERLRPNKWAAVALLARVHLYRKNWTAAEQEATDVITRNGLYTIPALTEAFGQYSPELIWALENNPSGENEDAALLVLQQGPDPDRQPLYMNKRLLKAFEHGDKRLEAWTGIDTTNGHMHYYAHKYRLVEDGKPTTPYVAVLRLAEVLLIRAEAKAYMNDFSGARSDLDRLRRRAGIGYTVAMNRVALLKAIEQERRVELFTEWGHRWLDLKRYDRARDVMAAEAIEKGAAWMDYKQVFPIPHGDILLNPHLTQNEGY</sequence>
<accession>A0ABY4I4S0</accession>
<evidence type="ECO:0000313" key="9">
    <source>
        <dbReference type="Proteomes" id="UP000830198"/>
    </source>
</evidence>
<evidence type="ECO:0000256" key="3">
    <source>
        <dbReference type="ARBA" id="ARBA00022729"/>
    </source>
</evidence>
<evidence type="ECO:0000256" key="4">
    <source>
        <dbReference type="ARBA" id="ARBA00023136"/>
    </source>
</evidence>
<dbReference type="InterPro" id="IPR012944">
    <property type="entry name" value="SusD_RagB_dom"/>
</dbReference>
<gene>
    <name evidence="8" type="ORF">MYF79_00345</name>
</gene>
<comment type="subcellular location">
    <subcellularLocation>
        <location evidence="1">Cell outer membrane</location>
    </subcellularLocation>
</comment>
<dbReference type="RefSeq" id="WP_247812003.1">
    <property type="nucleotide sequence ID" value="NZ_CP095855.1"/>
</dbReference>
<keyword evidence="9" id="KW-1185">Reference proteome</keyword>
<feature type="domain" description="RagB/SusD" evidence="6">
    <location>
        <begin position="329"/>
        <end position="462"/>
    </location>
</feature>
<evidence type="ECO:0000256" key="5">
    <source>
        <dbReference type="ARBA" id="ARBA00023237"/>
    </source>
</evidence>
<name>A0ABY4I4S0_CHIFI</name>
<organism evidence="8 9">
    <name type="scientific">Chitinophaga filiformis</name>
    <name type="common">Myxococcus filiformis</name>
    <name type="synonym">Flexibacter filiformis</name>
    <dbReference type="NCBI Taxonomy" id="104663"/>
    <lineage>
        <taxon>Bacteria</taxon>
        <taxon>Pseudomonadati</taxon>
        <taxon>Bacteroidota</taxon>
        <taxon>Chitinophagia</taxon>
        <taxon>Chitinophagales</taxon>
        <taxon>Chitinophagaceae</taxon>
        <taxon>Chitinophaga</taxon>
    </lineage>
</organism>
<dbReference type="SUPFAM" id="SSF48452">
    <property type="entry name" value="TPR-like"/>
    <property type="match status" value="1"/>
</dbReference>
<comment type="similarity">
    <text evidence="2">Belongs to the SusD family.</text>
</comment>
<reference evidence="8 9" key="1">
    <citation type="submission" date="2022-04" db="EMBL/GenBank/DDBJ databases">
        <title>The arsenic-methylating capacity of Chitinophaga filiformis YT5 during chitin decomposition.</title>
        <authorList>
            <person name="Chen G."/>
            <person name="Liang Y."/>
        </authorList>
    </citation>
    <scope>NUCLEOTIDE SEQUENCE [LARGE SCALE GENOMIC DNA]</scope>
    <source>
        <strain evidence="8 9">YT5</strain>
    </source>
</reference>
<dbReference type="Gene3D" id="1.25.40.390">
    <property type="match status" value="1"/>
</dbReference>
<dbReference type="InterPro" id="IPR033985">
    <property type="entry name" value="SusD-like_N"/>
</dbReference>
<keyword evidence="4" id="KW-0472">Membrane</keyword>
<protein>
    <submittedName>
        <fullName evidence="8">RagB/SusD family nutrient uptake outer membrane protein</fullName>
    </submittedName>
</protein>
<dbReference type="EMBL" id="CP095855">
    <property type="protein sequence ID" value="UPK69736.1"/>
    <property type="molecule type" value="Genomic_DNA"/>
</dbReference>